<proteinExistence type="predicted"/>
<dbReference type="Proteomes" id="UP000526125">
    <property type="component" value="Unassembled WGS sequence"/>
</dbReference>
<dbReference type="EMBL" id="JABMCB010000121">
    <property type="protein sequence ID" value="NUU74005.1"/>
    <property type="molecule type" value="Genomic_DNA"/>
</dbReference>
<evidence type="ECO:0000313" key="2">
    <source>
        <dbReference type="Proteomes" id="UP000526125"/>
    </source>
</evidence>
<evidence type="ECO:0000313" key="1">
    <source>
        <dbReference type="EMBL" id="NUU74005.1"/>
    </source>
</evidence>
<organism evidence="1 2">
    <name type="scientific">Paenibacillus xylanilyticus</name>
    <dbReference type="NCBI Taxonomy" id="248903"/>
    <lineage>
        <taxon>Bacteria</taxon>
        <taxon>Bacillati</taxon>
        <taxon>Bacillota</taxon>
        <taxon>Bacilli</taxon>
        <taxon>Bacillales</taxon>
        <taxon>Paenibacillaceae</taxon>
        <taxon>Paenibacillus</taxon>
    </lineage>
</organism>
<keyword evidence="2" id="KW-1185">Reference proteome</keyword>
<dbReference type="AlphaFoldDB" id="A0A7Y6EU44"/>
<reference evidence="1 2" key="1">
    <citation type="submission" date="2020-05" db="EMBL/GenBank/DDBJ databases">
        <title>Genome Sequencing of Type Strains.</title>
        <authorList>
            <person name="Lemaire J.F."/>
            <person name="Inderbitzin P."/>
            <person name="Gregorio O.A."/>
            <person name="Collins S.B."/>
            <person name="Wespe N."/>
            <person name="Knight-Connoni V."/>
        </authorList>
    </citation>
    <scope>NUCLEOTIDE SEQUENCE [LARGE SCALE GENOMIC DNA]</scope>
    <source>
        <strain evidence="1 2">LMG 21957</strain>
    </source>
</reference>
<dbReference type="RefSeq" id="WP_175393989.1">
    <property type="nucleotide sequence ID" value="NZ_JABMCB010000121.1"/>
</dbReference>
<accession>A0A7Y6EU44</accession>
<gene>
    <name evidence="1" type="ORF">HP552_01750</name>
</gene>
<comment type="caution">
    <text evidence="1">The sequence shown here is derived from an EMBL/GenBank/DDBJ whole genome shotgun (WGS) entry which is preliminary data.</text>
</comment>
<protein>
    <submittedName>
        <fullName evidence="1">Uncharacterized protein</fullName>
    </submittedName>
</protein>
<name>A0A7Y6EU44_9BACL</name>
<sequence>MDQCSRCDNNEVALTDNFCKVCGLDLKAAAGTTATDQKTPIMININIAPHEGAAESLEKFVQKLQEPETKELYYEILNNAISTAINSYNKQMINKKVPINPRAESRIQE</sequence>